<feature type="transmembrane region" description="Helical" evidence="6">
    <location>
        <begin position="47"/>
        <end position="67"/>
    </location>
</feature>
<evidence type="ECO:0000256" key="4">
    <source>
        <dbReference type="ARBA" id="ARBA00022989"/>
    </source>
</evidence>
<proteinExistence type="predicted"/>
<keyword evidence="4 6" id="KW-1133">Transmembrane helix</keyword>
<keyword evidence="8" id="KW-1185">Reference proteome</keyword>
<comment type="caution">
    <text evidence="7">The sequence shown here is derived from an EMBL/GenBank/DDBJ whole genome shotgun (WGS) entry which is preliminary data.</text>
</comment>
<feature type="transmembrane region" description="Helical" evidence="6">
    <location>
        <begin position="7"/>
        <end position="27"/>
    </location>
</feature>
<protein>
    <submittedName>
        <fullName evidence="7">YitT family protein</fullName>
    </submittedName>
</protein>
<dbReference type="PANTHER" id="PTHR33545">
    <property type="entry name" value="UPF0750 MEMBRANE PROTEIN YITT-RELATED"/>
    <property type="match status" value="1"/>
</dbReference>
<dbReference type="Pfam" id="PF02588">
    <property type="entry name" value="YitT_membrane"/>
    <property type="match status" value="1"/>
</dbReference>
<accession>A0AAW5EC66</accession>
<evidence type="ECO:0000256" key="5">
    <source>
        <dbReference type="ARBA" id="ARBA00023136"/>
    </source>
</evidence>
<dbReference type="EMBL" id="JAKTTI010000021">
    <property type="protein sequence ID" value="MCH1626364.1"/>
    <property type="molecule type" value="Genomic_DNA"/>
</dbReference>
<dbReference type="PANTHER" id="PTHR33545:SF9">
    <property type="entry name" value="UPF0750 MEMBRANE PROTEIN YITE"/>
    <property type="match status" value="1"/>
</dbReference>
<evidence type="ECO:0000256" key="6">
    <source>
        <dbReference type="SAM" id="Phobius"/>
    </source>
</evidence>
<name>A0AAW5EC66_9BACI</name>
<organism evidence="7 8">
    <name type="scientific">Fredinandcohnia quinoae</name>
    <dbReference type="NCBI Taxonomy" id="2918902"/>
    <lineage>
        <taxon>Bacteria</taxon>
        <taxon>Bacillati</taxon>
        <taxon>Bacillota</taxon>
        <taxon>Bacilli</taxon>
        <taxon>Bacillales</taxon>
        <taxon>Bacillaceae</taxon>
        <taxon>Fredinandcohnia</taxon>
    </lineage>
</organism>
<sequence>MTKQVATYICIIFGALLQGLAMSLYLFPHNIPSGGAAGLAILMNHWLDLPLGISLWIVNFAFLILALKYFGYTWTIRTMLSVTITSITISLVSTYWAFPTSFFWLDLLCGSLLFGVGVGILIRSGTSSGGMVIPALMIAKYNDWSPGRVMLWMNFCIFLLTASVINITIVFYAIACQTVSTNLIDFIYHLRAPSFITPSYSWRKK</sequence>
<keyword evidence="5 6" id="KW-0472">Membrane</keyword>
<feature type="transmembrane region" description="Helical" evidence="6">
    <location>
        <begin position="104"/>
        <end position="122"/>
    </location>
</feature>
<gene>
    <name evidence="7" type="ORF">MJG50_13580</name>
</gene>
<evidence type="ECO:0000313" key="7">
    <source>
        <dbReference type="EMBL" id="MCH1626364.1"/>
    </source>
</evidence>
<dbReference type="InterPro" id="IPR003740">
    <property type="entry name" value="YitT"/>
</dbReference>
<keyword evidence="2" id="KW-1003">Cell membrane</keyword>
<reference evidence="7" key="1">
    <citation type="submission" date="2022-02" db="EMBL/GenBank/DDBJ databases">
        <title>Fredinandcohnia quinoae sp. nov. isolated from Chenopodium quinoa seeds.</title>
        <authorList>
            <person name="Saati-Santamaria Z."/>
            <person name="Flores-Felix J.D."/>
            <person name="Igual J.M."/>
            <person name="Velazquez E."/>
            <person name="Garcia-Fraile P."/>
            <person name="Martinez-Molina E."/>
        </authorList>
    </citation>
    <scope>NUCLEOTIDE SEQUENCE</scope>
    <source>
        <strain evidence="7">SECRCQ15</strain>
    </source>
</reference>
<evidence type="ECO:0000256" key="2">
    <source>
        <dbReference type="ARBA" id="ARBA00022475"/>
    </source>
</evidence>
<dbReference type="AlphaFoldDB" id="A0AAW5EC66"/>
<dbReference type="Proteomes" id="UP001431131">
    <property type="component" value="Unassembled WGS sequence"/>
</dbReference>
<feature type="transmembrane region" description="Helical" evidence="6">
    <location>
        <begin position="149"/>
        <end position="174"/>
    </location>
</feature>
<evidence type="ECO:0000313" key="8">
    <source>
        <dbReference type="Proteomes" id="UP001431131"/>
    </source>
</evidence>
<dbReference type="InterPro" id="IPR051461">
    <property type="entry name" value="UPF0750_membrane"/>
</dbReference>
<dbReference type="GO" id="GO:0005886">
    <property type="term" value="C:plasma membrane"/>
    <property type="evidence" value="ECO:0007669"/>
    <property type="project" value="UniProtKB-SubCell"/>
</dbReference>
<evidence type="ECO:0000256" key="1">
    <source>
        <dbReference type="ARBA" id="ARBA00004651"/>
    </source>
</evidence>
<evidence type="ECO:0000256" key="3">
    <source>
        <dbReference type="ARBA" id="ARBA00022692"/>
    </source>
</evidence>
<keyword evidence="3 6" id="KW-0812">Transmembrane</keyword>
<comment type="subcellular location">
    <subcellularLocation>
        <location evidence="1">Cell membrane</location>
        <topology evidence="1">Multi-pass membrane protein</topology>
    </subcellularLocation>
</comment>
<feature type="transmembrane region" description="Helical" evidence="6">
    <location>
        <begin position="79"/>
        <end position="98"/>
    </location>
</feature>